<feature type="non-terminal residue" evidence="2">
    <location>
        <position position="275"/>
    </location>
</feature>
<dbReference type="PANTHER" id="PTHR47469">
    <property type="entry name" value="MONOOXYGENASE-LIKE"/>
    <property type="match status" value="1"/>
</dbReference>
<dbReference type="SUPFAM" id="SSF51905">
    <property type="entry name" value="FAD/NAD(P)-binding domain"/>
    <property type="match status" value="1"/>
</dbReference>
<dbReference type="InterPro" id="IPR036188">
    <property type="entry name" value="FAD/NAD-bd_sf"/>
</dbReference>
<comment type="caution">
    <text evidence="2">The sequence shown here is derived from an EMBL/GenBank/DDBJ whole genome shotgun (WGS) entry which is preliminary data.</text>
</comment>
<dbReference type="InterPro" id="IPR053212">
    <property type="entry name" value="DHP_3-monooxygenase"/>
</dbReference>
<protein>
    <submittedName>
        <fullName evidence="2">NAD(P)-binding protein</fullName>
    </submittedName>
</protein>
<evidence type="ECO:0000256" key="1">
    <source>
        <dbReference type="SAM" id="MobiDB-lite"/>
    </source>
</evidence>
<accession>A0A6B0Y0H2</accession>
<dbReference type="Gene3D" id="3.50.50.60">
    <property type="entry name" value="FAD/NAD(P)-binding domain"/>
    <property type="match status" value="1"/>
</dbReference>
<name>A0A6B0Y0H2_9RHOB</name>
<organism evidence="2">
    <name type="scientific">Boseongicola sp. SB0664_bin_43</name>
    <dbReference type="NCBI Taxonomy" id="2604844"/>
    <lineage>
        <taxon>Bacteria</taxon>
        <taxon>Pseudomonadati</taxon>
        <taxon>Pseudomonadota</taxon>
        <taxon>Alphaproteobacteria</taxon>
        <taxon>Rhodobacterales</taxon>
        <taxon>Paracoccaceae</taxon>
        <taxon>Boseongicola</taxon>
    </lineage>
</organism>
<sequence>MVGWRQAHGRTWPHLPARPQSRPQSHPWQSMAGPAGQQEGRHGLLPGNPEERHAMKAAIIGGSLSGCMAAILLGRAGHDVTVYERSKSGLVGRGGGLTTSRKVLDEMKSRDLIDLDFPASPVDTLRMCKRTESAPYLGVNPLSAAIDMHCVHWGGLWRNLVQRVPSERYRRGRTLAAAENLGDGVRLVFEDGAVEDAGLVLFCDGYNSMGRLLLFPEVEPSYRGYLVWRGILPDCEVADHAPLADHPRYSYVSIKGSFVSFVIPSIEGSATPGQR</sequence>
<dbReference type="PANTHER" id="PTHR47469:SF2">
    <property type="entry name" value="OS06G0597600 PROTEIN"/>
    <property type="match status" value="1"/>
</dbReference>
<proteinExistence type="predicted"/>
<dbReference type="Pfam" id="PF13450">
    <property type="entry name" value="NAD_binding_8"/>
    <property type="match status" value="1"/>
</dbReference>
<dbReference type="AlphaFoldDB" id="A0A6B0Y0H2"/>
<gene>
    <name evidence="2" type="ORF">F4Y60_05760</name>
</gene>
<evidence type="ECO:0000313" key="2">
    <source>
        <dbReference type="EMBL" id="MXY33587.1"/>
    </source>
</evidence>
<dbReference type="EMBL" id="VXRY01000234">
    <property type="protein sequence ID" value="MXY33587.1"/>
    <property type="molecule type" value="Genomic_DNA"/>
</dbReference>
<feature type="region of interest" description="Disordered" evidence="1">
    <location>
        <begin position="1"/>
        <end position="49"/>
    </location>
</feature>
<reference evidence="2" key="1">
    <citation type="submission" date="2019-09" db="EMBL/GenBank/DDBJ databases">
        <title>Characterisation of the sponge microbiome using genome-centric metagenomics.</title>
        <authorList>
            <person name="Engelberts J.P."/>
            <person name="Robbins S.J."/>
            <person name="De Goeij J.M."/>
            <person name="Aranda M."/>
            <person name="Bell S.C."/>
            <person name="Webster N.S."/>
        </authorList>
    </citation>
    <scope>NUCLEOTIDE SEQUENCE</scope>
    <source>
        <strain evidence="2">SB0664_bin_43</strain>
    </source>
</reference>